<sequence>MAGYDYVVVGAGAAGAALAARLVERTGASVLLLEAGGPADRDEIRRTDIPSMASLWGDPEVTWQHLTEPQRGLNGRRIALPQGKVLGGGTSVNAMLYVRGNRRDFDHWAGQGNEGWAYEDVLPCFRRAEDYENGADRYRGEAGPLRVVRFARPSSVSQAFVRGAAELGFPGGDDWDYNGVEQEGAFFYQSTRTKDNERVSTAAAYLDPLLGHARLTVVTGARATRVLLDGTTATGVEYVRNGVRHRADAAAEVIVSCGALTSPQLLMLSGIGPAEHLRERGVTPVVDLPGVGANLQDHLILGVAYAASADLPMPELLAEAGLFPPDDPDLQLLFGPVQFVEDAYRIDGPVYTFAPVLVKPRSRGTVTLRSGSPGDLPVVDPRYLDDEADLQALVRGIELSRELAHTAAMTPFRDRESAPGRAADLRAYVRETATTVWHPAGTCRMGRDPLAVVDPALRVHGVDRLRVADASIMPTVPAGNTAAATNMIGERAADLIV</sequence>
<keyword evidence="3 5" id="KW-0285">Flavoprotein</keyword>
<evidence type="ECO:0000259" key="6">
    <source>
        <dbReference type="PROSITE" id="PS00623"/>
    </source>
</evidence>
<keyword evidence="9" id="KW-1185">Reference proteome</keyword>
<dbReference type="InterPro" id="IPR007867">
    <property type="entry name" value="GMC_OxRtase_C"/>
</dbReference>
<evidence type="ECO:0000256" key="1">
    <source>
        <dbReference type="ARBA" id="ARBA00001974"/>
    </source>
</evidence>
<dbReference type="PROSITE" id="PS00624">
    <property type="entry name" value="GMC_OXRED_2"/>
    <property type="match status" value="1"/>
</dbReference>
<comment type="similarity">
    <text evidence="2 5">Belongs to the GMC oxidoreductase family.</text>
</comment>
<feature type="domain" description="Glucose-methanol-choline oxidoreductase N-terminal" evidence="7">
    <location>
        <begin position="258"/>
        <end position="272"/>
    </location>
</feature>
<dbReference type="Gene3D" id="3.30.560.10">
    <property type="entry name" value="Glucose Oxidase, domain 3"/>
    <property type="match status" value="1"/>
</dbReference>
<dbReference type="InterPro" id="IPR000172">
    <property type="entry name" value="GMC_OxRdtase_N"/>
</dbReference>
<evidence type="ECO:0000256" key="4">
    <source>
        <dbReference type="ARBA" id="ARBA00022827"/>
    </source>
</evidence>
<dbReference type="PROSITE" id="PS00623">
    <property type="entry name" value="GMC_OXRED_1"/>
    <property type="match status" value="1"/>
</dbReference>
<dbReference type="SUPFAM" id="SSF54373">
    <property type="entry name" value="FAD-linked reductases, C-terminal domain"/>
    <property type="match status" value="1"/>
</dbReference>
<dbReference type="InterPro" id="IPR036188">
    <property type="entry name" value="FAD/NAD-bd_sf"/>
</dbReference>
<evidence type="ECO:0000256" key="2">
    <source>
        <dbReference type="ARBA" id="ARBA00010790"/>
    </source>
</evidence>
<organism evidence="8 9">
    <name type="scientific">Nonomuraea mangrovi</name>
    <dbReference type="NCBI Taxonomy" id="2316207"/>
    <lineage>
        <taxon>Bacteria</taxon>
        <taxon>Bacillati</taxon>
        <taxon>Actinomycetota</taxon>
        <taxon>Actinomycetes</taxon>
        <taxon>Streptosporangiales</taxon>
        <taxon>Streptosporangiaceae</taxon>
        <taxon>Nonomuraea</taxon>
    </lineage>
</organism>
<reference evidence="9" key="1">
    <citation type="journal article" date="2019" name="Int. J. Syst. Evol. Microbiol.">
        <title>The Global Catalogue of Microorganisms (GCM) 10K type strain sequencing project: providing services to taxonomists for standard genome sequencing and annotation.</title>
        <authorList>
            <consortium name="The Broad Institute Genomics Platform"/>
            <consortium name="The Broad Institute Genome Sequencing Center for Infectious Disease"/>
            <person name="Wu L."/>
            <person name="Ma J."/>
        </authorList>
    </citation>
    <scope>NUCLEOTIDE SEQUENCE [LARGE SCALE GENOMIC DNA]</scope>
    <source>
        <strain evidence="9">ICMP 6774ER</strain>
    </source>
</reference>
<evidence type="ECO:0000313" key="8">
    <source>
        <dbReference type="EMBL" id="MFD1934323.1"/>
    </source>
</evidence>
<dbReference type="RefSeq" id="WP_379574374.1">
    <property type="nucleotide sequence ID" value="NZ_JBHUFV010000033.1"/>
</dbReference>
<evidence type="ECO:0000256" key="3">
    <source>
        <dbReference type="ARBA" id="ARBA00022630"/>
    </source>
</evidence>
<name>A0ABW4SXF7_9ACTN</name>
<protein>
    <submittedName>
        <fullName evidence="8">GMC family oxidoreductase</fullName>
    </submittedName>
</protein>
<keyword evidence="4 5" id="KW-0274">FAD</keyword>
<dbReference type="Pfam" id="PF05199">
    <property type="entry name" value="GMC_oxred_C"/>
    <property type="match status" value="1"/>
</dbReference>
<dbReference type="InterPro" id="IPR012132">
    <property type="entry name" value="GMC_OxRdtase"/>
</dbReference>
<evidence type="ECO:0000313" key="9">
    <source>
        <dbReference type="Proteomes" id="UP001597368"/>
    </source>
</evidence>
<accession>A0ABW4SXF7</accession>
<dbReference type="Gene3D" id="3.50.50.60">
    <property type="entry name" value="FAD/NAD(P)-binding domain"/>
    <property type="match status" value="1"/>
</dbReference>
<dbReference type="Pfam" id="PF00732">
    <property type="entry name" value="GMC_oxred_N"/>
    <property type="match status" value="1"/>
</dbReference>
<proteinExistence type="inferred from homology"/>
<dbReference type="PANTHER" id="PTHR11552">
    <property type="entry name" value="GLUCOSE-METHANOL-CHOLINE GMC OXIDOREDUCTASE"/>
    <property type="match status" value="1"/>
</dbReference>
<comment type="caution">
    <text evidence="8">The sequence shown here is derived from an EMBL/GenBank/DDBJ whole genome shotgun (WGS) entry which is preliminary data.</text>
</comment>
<dbReference type="EMBL" id="JBHUFV010000033">
    <property type="protein sequence ID" value="MFD1934323.1"/>
    <property type="molecule type" value="Genomic_DNA"/>
</dbReference>
<dbReference type="Proteomes" id="UP001597368">
    <property type="component" value="Unassembled WGS sequence"/>
</dbReference>
<comment type="cofactor">
    <cofactor evidence="1">
        <name>FAD</name>
        <dbReference type="ChEBI" id="CHEBI:57692"/>
    </cofactor>
</comment>
<dbReference type="SUPFAM" id="SSF51905">
    <property type="entry name" value="FAD/NAD(P)-binding domain"/>
    <property type="match status" value="1"/>
</dbReference>
<dbReference type="PIRSF" id="PIRSF000137">
    <property type="entry name" value="Alcohol_oxidase"/>
    <property type="match status" value="1"/>
</dbReference>
<gene>
    <name evidence="8" type="ORF">ACFSKW_22905</name>
</gene>
<evidence type="ECO:0000256" key="5">
    <source>
        <dbReference type="RuleBase" id="RU003968"/>
    </source>
</evidence>
<dbReference type="PANTHER" id="PTHR11552:SF147">
    <property type="entry name" value="CHOLINE DEHYDROGENASE, MITOCHONDRIAL"/>
    <property type="match status" value="1"/>
</dbReference>
<feature type="domain" description="Glucose-methanol-choline oxidoreductase N-terminal" evidence="6">
    <location>
        <begin position="83"/>
        <end position="106"/>
    </location>
</feature>
<evidence type="ECO:0000259" key="7">
    <source>
        <dbReference type="PROSITE" id="PS00624"/>
    </source>
</evidence>